<evidence type="ECO:0000256" key="2">
    <source>
        <dbReference type="ARBA" id="ARBA00022512"/>
    </source>
</evidence>
<evidence type="ECO:0000256" key="8">
    <source>
        <dbReference type="ARBA" id="ARBA00071527"/>
    </source>
</evidence>
<dbReference type="PANTHER" id="PTHR38123">
    <property type="entry name" value="CELL WALL SERINE-THREONINE-RICH GALACTOMANNOPROTEIN MP1 (AFU_ORTHOLOGUE AFUA_4G03240)"/>
    <property type="match status" value="1"/>
</dbReference>
<evidence type="ECO:0000256" key="6">
    <source>
        <dbReference type="ARBA" id="ARBA00056563"/>
    </source>
</evidence>
<name>A0A319E3J3_9EURO</name>
<comment type="subcellular location">
    <subcellularLocation>
        <location evidence="1">Secreted</location>
        <location evidence="1">Cell wall</location>
    </subcellularLocation>
</comment>
<evidence type="ECO:0000256" key="4">
    <source>
        <dbReference type="ARBA" id="ARBA00022729"/>
    </source>
</evidence>
<organism evidence="11 12">
    <name type="scientific">Aspergillus uvarum CBS 121591</name>
    <dbReference type="NCBI Taxonomy" id="1448315"/>
    <lineage>
        <taxon>Eukaryota</taxon>
        <taxon>Fungi</taxon>
        <taxon>Dikarya</taxon>
        <taxon>Ascomycota</taxon>
        <taxon>Pezizomycotina</taxon>
        <taxon>Eurotiomycetes</taxon>
        <taxon>Eurotiomycetidae</taxon>
        <taxon>Eurotiales</taxon>
        <taxon>Aspergillaceae</taxon>
        <taxon>Aspergillus</taxon>
        <taxon>Aspergillus subgen. Circumdati</taxon>
    </lineage>
</organism>
<dbReference type="AlphaFoldDB" id="A0A319E3J3"/>
<feature type="region of interest" description="Disordered" evidence="9">
    <location>
        <begin position="208"/>
        <end position="262"/>
    </location>
</feature>
<dbReference type="Proteomes" id="UP000248340">
    <property type="component" value="Unassembled WGS sequence"/>
</dbReference>
<dbReference type="PANTHER" id="PTHR38123:SF6">
    <property type="entry name" value="CELL WALL SERINE-THREONINE-RICH GALACTOMANNOPROTEIN MP1 (AFU_ORTHOLOGUE AFUA_4G03240)"/>
    <property type="match status" value="1"/>
</dbReference>
<feature type="chain" id="PRO_5016300267" description="Cell wall mannoprotein 1" evidence="10">
    <location>
        <begin position="19"/>
        <end position="292"/>
    </location>
</feature>
<evidence type="ECO:0000256" key="5">
    <source>
        <dbReference type="ARBA" id="ARBA00023121"/>
    </source>
</evidence>
<dbReference type="GO" id="GO:0009277">
    <property type="term" value="C:fungal-type cell wall"/>
    <property type="evidence" value="ECO:0007669"/>
    <property type="project" value="UniProtKB-ARBA"/>
</dbReference>
<dbReference type="GO" id="GO:0008289">
    <property type="term" value="F:lipid binding"/>
    <property type="evidence" value="ECO:0007669"/>
    <property type="project" value="UniProtKB-KW"/>
</dbReference>
<protein>
    <recommendedName>
        <fullName evidence="8">Cell wall mannoprotein 1</fullName>
    </recommendedName>
</protein>
<evidence type="ECO:0000256" key="9">
    <source>
        <dbReference type="SAM" id="MobiDB-lite"/>
    </source>
</evidence>
<comment type="similarity">
    <text evidence="7">Belongs to the cell wall mannoprotein 1 family.</text>
</comment>
<dbReference type="RefSeq" id="XP_025495842.1">
    <property type="nucleotide sequence ID" value="XM_025630290.1"/>
</dbReference>
<sequence>MKFTSVLFTLGLATSVFANPTKVVREPSLVERDVAAVTSVLADIETKVKALDSAINSYSGGDPSKVESASSDLVSTINSGTSTVTGSDDLSSTDALEIPGPVQDLTKDVQTAVNDLISKKDQFVSAGAGATVYQQLQKQYTAAKNLADALTSKVPDSLSSLASSLSAGITDAIQKGVDEYKDVATSSGTASSATSAASSASDKTATSAASSATEKSETTAAAATTSDSATTGAQTSSPVIPTSASASATPSSSSTPSASASSTLFTGAANSDRFNYVFGGAAAAAAAIAVAL</sequence>
<dbReference type="EMBL" id="KZ821679">
    <property type="protein sequence ID" value="PYH85642.1"/>
    <property type="molecule type" value="Genomic_DNA"/>
</dbReference>
<gene>
    <name evidence="11" type="ORF">BO82DRAFT_164960</name>
</gene>
<feature type="signal peptide" evidence="10">
    <location>
        <begin position="1"/>
        <end position="18"/>
    </location>
</feature>
<accession>A0A319E3J3</accession>
<evidence type="ECO:0000256" key="3">
    <source>
        <dbReference type="ARBA" id="ARBA00022525"/>
    </source>
</evidence>
<dbReference type="Pfam" id="PF12296">
    <property type="entry name" value="HsbA"/>
    <property type="match status" value="1"/>
</dbReference>
<keyword evidence="5" id="KW-0446">Lipid-binding</keyword>
<keyword evidence="3" id="KW-0964">Secreted</keyword>
<dbReference type="VEuPathDB" id="FungiDB:BO82DRAFT_164960"/>
<keyword evidence="12" id="KW-1185">Reference proteome</keyword>
<comment type="function">
    <text evidence="6">Constitutive protein of the cell wall. Antigen target of host humoral immune response.</text>
</comment>
<keyword evidence="2" id="KW-0134">Cell wall</keyword>
<dbReference type="Gene3D" id="1.20.1280.140">
    <property type="match status" value="1"/>
</dbReference>
<evidence type="ECO:0000256" key="10">
    <source>
        <dbReference type="SAM" id="SignalP"/>
    </source>
</evidence>
<evidence type="ECO:0000313" key="12">
    <source>
        <dbReference type="Proteomes" id="UP000248340"/>
    </source>
</evidence>
<evidence type="ECO:0000256" key="7">
    <source>
        <dbReference type="ARBA" id="ARBA00060953"/>
    </source>
</evidence>
<keyword evidence="4 10" id="KW-0732">Signal</keyword>
<reference evidence="11 12" key="1">
    <citation type="submission" date="2016-12" db="EMBL/GenBank/DDBJ databases">
        <title>The genomes of Aspergillus section Nigri reveals drivers in fungal speciation.</title>
        <authorList>
            <consortium name="DOE Joint Genome Institute"/>
            <person name="Vesth T.C."/>
            <person name="Nybo J."/>
            <person name="Theobald S."/>
            <person name="Brandl J."/>
            <person name="Frisvad J.C."/>
            <person name="Nielsen K.F."/>
            <person name="Lyhne E.K."/>
            <person name="Kogle M.E."/>
            <person name="Kuo A."/>
            <person name="Riley R."/>
            <person name="Clum A."/>
            <person name="Nolan M."/>
            <person name="Lipzen A."/>
            <person name="Salamov A."/>
            <person name="Henrissat B."/>
            <person name="Wiebenga A."/>
            <person name="De Vries R.P."/>
            <person name="Grigoriev I.V."/>
            <person name="Mortensen U.H."/>
            <person name="Andersen M.R."/>
            <person name="Baker S.E."/>
        </authorList>
    </citation>
    <scope>NUCLEOTIDE SEQUENCE [LARGE SCALE GENOMIC DNA]</scope>
    <source>
        <strain evidence="11 12">CBS 121591</strain>
    </source>
</reference>
<dbReference type="Gene3D" id="6.10.140.790">
    <property type="match status" value="1"/>
</dbReference>
<dbReference type="GeneID" id="37133031"/>
<dbReference type="STRING" id="1448315.A0A319E3J3"/>
<dbReference type="OrthoDB" id="2422134at2759"/>
<proteinExistence type="inferred from homology"/>
<evidence type="ECO:0000256" key="1">
    <source>
        <dbReference type="ARBA" id="ARBA00004191"/>
    </source>
</evidence>
<dbReference type="InterPro" id="IPR021054">
    <property type="entry name" value="Cell_wall_mannoprotein_1"/>
</dbReference>
<dbReference type="GO" id="GO:0005576">
    <property type="term" value="C:extracellular region"/>
    <property type="evidence" value="ECO:0007669"/>
    <property type="project" value="TreeGrafter"/>
</dbReference>
<evidence type="ECO:0000313" key="11">
    <source>
        <dbReference type="EMBL" id="PYH85642.1"/>
    </source>
</evidence>
<dbReference type="FunFam" id="1.20.1280.140:FF:000001">
    <property type="entry name" value="Cell wall serine-threonine-rich galactomannoprotein Mp1"/>
    <property type="match status" value="1"/>
</dbReference>